<dbReference type="InterPro" id="IPR002059">
    <property type="entry name" value="CSP_DNA-bd"/>
</dbReference>
<dbReference type="Proteomes" id="UP000275530">
    <property type="component" value="Unassembled WGS sequence"/>
</dbReference>
<dbReference type="PROSITE" id="PS51857">
    <property type="entry name" value="CSD_2"/>
    <property type="match status" value="1"/>
</dbReference>
<dbReference type="InterPro" id="IPR012156">
    <property type="entry name" value="Cold_shock_CspA"/>
</dbReference>
<evidence type="ECO:0000313" key="3">
    <source>
        <dbReference type="EMBL" id="RJT30319.1"/>
    </source>
</evidence>
<sequence>MRTGVVVTWRGDRGFGFIRPDGGDSSDVFVHISNVIGVDELHVGAKVSFDDGVSERTGRPEARNVRLAN</sequence>
<evidence type="ECO:0000256" key="1">
    <source>
        <dbReference type="ARBA" id="ARBA00004496"/>
    </source>
</evidence>
<dbReference type="GO" id="GO:0005829">
    <property type="term" value="C:cytosol"/>
    <property type="evidence" value="ECO:0007669"/>
    <property type="project" value="UniProtKB-ARBA"/>
</dbReference>
<dbReference type="GO" id="GO:0003676">
    <property type="term" value="F:nucleic acid binding"/>
    <property type="evidence" value="ECO:0007669"/>
    <property type="project" value="InterPro"/>
</dbReference>
<protein>
    <submittedName>
        <fullName evidence="3">Cold shock domain-containing protein</fullName>
    </submittedName>
</protein>
<keyword evidence="2" id="KW-0963">Cytoplasm</keyword>
<keyword evidence="4" id="KW-1185">Reference proteome</keyword>
<reference evidence="3 4" key="1">
    <citation type="submission" date="2018-09" db="EMBL/GenBank/DDBJ databases">
        <title>Mesorhizobium carmichaelinearum sp. nov. isolated from Carmichaelinea spp. root nodules in New Zealand.</title>
        <authorList>
            <person name="De Meyer S.E."/>
        </authorList>
    </citation>
    <scope>NUCLEOTIDE SEQUENCE [LARGE SCALE GENOMIC DNA]</scope>
    <source>
        <strain evidence="3 4">LMG 28313</strain>
    </source>
</reference>
<dbReference type="SMART" id="SM00357">
    <property type="entry name" value="CSP"/>
    <property type="match status" value="1"/>
</dbReference>
<dbReference type="InterPro" id="IPR012340">
    <property type="entry name" value="NA-bd_OB-fold"/>
</dbReference>
<dbReference type="Gene3D" id="2.40.50.140">
    <property type="entry name" value="Nucleic acid-binding proteins"/>
    <property type="match status" value="1"/>
</dbReference>
<dbReference type="InterPro" id="IPR011129">
    <property type="entry name" value="CSD"/>
</dbReference>
<dbReference type="EMBL" id="QZXA01000011">
    <property type="protein sequence ID" value="RJT30319.1"/>
    <property type="molecule type" value="Genomic_DNA"/>
</dbReference>
<proteinExistence type="predicted"/>
<comment type="subcellular location">
    <subcellularLocation>
        <location evidence="1">Cytoplasm</location>
    </subcellularLocation>
</comment>
<evidence type="ECO:0000313" key="4">
    <source>
        <dbReference type="Proteomes" id="UP000275530"/>
    </source>
</evidence>
<dbReference type="PIRSF" id="PIRSF002599">
    <property type="entry name" value="Cold_shock_A"/>
    <property type="match status" value="1"/>
</dbReference>
<comment type="caution">
    <text evidence="3">The sequence shown here is derived from an EMBL/GenBank/DDBJ whole genome shotgun (WGS) entry which is preliminary data.</text>
</comment>
<dbReference type="CDD" id="cd04458">
    <property type="entry name" value="CSP_CDS"/>
    <property type="match status" value="1"/>
</dbReference>
<organism evidence="3 4">
    <name type="scientific">Mesorhizobium jarvisii</name>
    <dbReference type="NCBI Taxonomy" id="1777867"/>
    <lineage>
        <taxon>Bacteria</taxon>
        <taxon>Pseudomonadati</taxon>
        <taxon>Pseudomonadota</taxon>
        <taxon>Alphaproteobacteria</taxon>
        <taxon>Hyphomicrobiales</taxon>
        <taxon>Phyllobacteriaceae</taxon>
        <taxon>Mesorhizobium</taxon>
    </lineage>
</organism>
<gene>
    <name evidence="3" type="ORF">D3242_25900</name>
</gene>
<dbReference type="SUPFAM" id="SSF50249">
    <property type="entry name" value="Nucleic acid-binding proteins"/>
    <property type="match status" value="1"/>
</dbReference>
<dbReference type="Pfam" id="PF00313">
    <property type="entry name" value="CSD"/>
    <property type="match status" value="1"/>
</dbReference>
<name>A0A6M7TPN9_9HYPH</name>
<evidence type="ECO:0000256" key="2">
    <source>
        <dbReference type="ARBA" id="ARBA00022490"/>
    </source>
</evidence>
<accession>A0A6M7TPN9</accession>
<dbReference type="AlphaFoldDB" id="A0A6M7TPN9"/>